<comment type="pathway">
    <text evidence="1">Aromatic compound metabolism.</text>
</comment>
<feature type="domain" description="AMP-dependent ligase C-terminal" evidence="8">
    <location>
        <begin position="408"/>
        <end position="505"/>
    </location>
</feature>
<dbReference type="EMBL" id="FNCA01000005">
    <property type="protein sequence ID" value="SDF92667.1"/>
    <property type="molecule type" value="Genomic_DNA"/>
</dbReference>
<protein>
    <submittedName>
        <fullName evidence="9">Phenylacetate-CoA ligase</fullName>
    </submittedName>
</protein>
<keyword evidence="6" id="KW-0547">Nucleotide-binding</keyword>
<evidence type="ECO:0000259" key="7">
    <source>
        <dbReference type="Pfam" id="PF00501"/>
    </source>
</evidence>
<dbReference type="Gene3D" id="3.30.300.30">
    <property type="match status" value="1"/>
</dbReference>
<evidence type="ECO:0000259" key="8">
    <source>
        <dbReference type="Pfam" id="PF14535"/>
    </source>
</evidence>
<comment type="caution">
    <text evidence="9">The sequence shown here is derived from an EMBL/GenBank/DDBJ whole genome shotgun (WGS) entry which is preliminary data.</text>
</comment>
<sequence length="508" mass="57622">MDESILIIEVHANHYIHVVSCHVDAYLSIHINYSHYPFCGVKLRPLHDEKVICIYKRFKHLKMYSYERTFCGDVSMRYWQPKYETMKKDERAELQLKRLKKTAAAVYNNVPFYREKFRQLGITPDDIKSLDDISKLPTTRKTDLRDNYPFNLFAVPKEEIVRIHASSGTSGKPTVVGYTKNDIENWSDLMARNLTMAGLDSSDVFQNAVNYGLFTGGLGFHYGAERMGAMTVPSGTGNTARQLEMMIDFGVTAVHCTPSYALYLAETARELDIVDKLSLRVGCFGAEPWSANTRKQLENSLNIKAYDSYGLSELMGPGVAFECEEQDGLHIWSDHFYVEVLDENGEQVAEGEKGELVLTSLTKEALPIIRYRTGDITRLLESECSCGRTTPRISRLLGRADDMLIVRGINVFPSQIEDVIVDIPEVTEHFQVLLDRNTKMLDEITVRVELEENAFTGELKDLAAVRRHVENELKSVLNIRTNVDLVEKGSIPRTAGKSQKVVDRRNAI</sequence>
<evidence type="ECO:0000256" key="3">
    <source>
        <dbReference type="ARBA" id="ARBA00022450"/>
    </source>
</evidence>
<dbReference type="InterPro" id="IPR000873">
    <property type="entry name" value="AMP-dep_synth/lig_dom"/>
</dbReference>
<dbReference type="InterPro" id="IPR045851">
    <property type="entry name" value="AMP-bd_C_sf"/>
</dbReference>
<dbReference type="InterPro" id="IPR028154">
    <property type="entry name" value="AMP-dep_Lig_C"/>
</dbReference>
<dbReference type="FunFam" id="3.40.50.12780:FF:000016">
    <property type="entry name" value="Phenylacetate-coenzyme A ligase"/>
    <property type="match status" value="1"/>
</dbReference>
<dbReference type="SUPFAM" id="SSF56801">
    <property type="entry name" value="Acetyl-CoA synthetase-like"/>
    <property type="match status" value="1"/>
</dbReference>
<dbReference type="Proteomes" id="UP000199259">
    <property type="component" value="Unassembled WGS sequence"/>
</dbReference>
<keyword evidence="3" id="KW-0596">Phosphopantetheine</keyword>
<dbReference type="PANTHER" id="PTHR43439:SF2">
    <property type="entry name" value="ENZYME, PUTATIVE (JCVI)-RELATED"/>
    <property type="match status" value="1"/>
</dbReference>
<accession>A0A7Z7AWY3</accession>
<dbReference type="InterPro" id="IPR011880">
    <property type="entry name" value="PA_CoA_ligase"/>
</dbReference>
<dbReference type="GO" id="GO:0047475">
    <property type="term" value="F:phenylacetate-CoA ligase activity"/>
    <property type="evidence" value="ECO:0007669"/>
    <property type="project" value="InterPro"/>
</dbReference>
<comment type="subunit">
    <text evidence="2">Monomer.</text>
</comment>
<evidence type="ECO:0000256" key="2">
    <source>
        <dbReference type="ARBA" id="ARBA00011245"/>
    </source>
</evidence>
<dbReference type="InterPro" id="IPR051414">
    <property type="entry name" value="Adenylate-forming_Reductase"/>
</dbReference>
<dbReference type="Gene3D" id="3.40.50.12780">
    <property type="entry name" value="N-terminal domain of ligase-like"/>
    <property type="match status" value="1"/>
</dbReference>
<dbReference type="Pfam" id="PF14535">
    <property type="entry name" value="AMP-binding_C_2"/>
    <property type="match status" value="1"/>
</dbReference>
<gene>
    <name evidence="9" type="ORF">SAMN04488589_1698</name>
</gene>
<dbReference type="InterPro" id="IPR042099">
    <property type="entry name" value="ANL_N_sf"/>
</dbReference>
<proteinExistence type="predicted"/>
<keyword evidence="5 9" id="KW-0436">Ligase</keyword>
<dbReference type="GO" id="GO:0000166">
    <property type="term" value="F:nucleotide binding"/>
    <property type="evidence" value="ECO:0007669"/>
    <property type="project" value="UniProtKB-KW"/>
</dbReference>
<organism evidence="9 10">
    <name type="scientific">Methanolobus vulcani</name>
    <dbReference type="NCBI Taxonomy" id="38026"/>
    <lineage>
        <taxon>Archaea</taxon>
        <taxon>Methanobacteriati</taxon>
        <taxon>Methanobacteriota</taxon>
        <taxon>Stenosarchaea group</taxon>
        <taxon>Methanomicrobia</taxon>
        <taxon>Methanosarcinales</taxon>
        <taxon>Methanosarcinaceae</taxon>
        <taxon>Methanolobus</taxon>
    </lineage>
</organism>
<dbReference type="AlphaFoldDB" id="A0A7Z7AWY3"/>
<feature type="domain" description="AMP-dependent synthetase/ligase" evidence="7">
    <location>
        <begin position="154"/>
        <end position="358"/>
    </location>
</feature>
<dbReference type="PANTHER" id="PTHR43439">
    <property type="entry name" value="PHENYLACETATE-COENZYME A LIGASE"/>
    <property type="match status" value="1"/>
</dbReference>
<evidence type="ECO:0000256" key="6">
    <source>
        <dbReference type="ARBA" id="ARBA00022741"/>
    </source>
</evidence>
<dbReference type="Pfam" id="PF00501">
    <property type="entry name" value="AMP-binding"/>
    <property type="match status" value="1"/>
</dbReference>
<dbReference type="GO" id="GO:0010124">
    <property type="term" value="P:phenylacetate catabolic process"/>
    <property type="evidence" value="ECO:0007669"/>
    <property type="project" value="InterPro"/>
</dbReference>
<reference evidence="9 10" key="1">
    <citation type="submission" date="2016-10" db="EMBL/GenBank/DDBJ databases">
        <authorList>
            <person name="Varghese N."/>
            <person name="Submissions S."/>
        </authorList>
    </citation>
    <scope>NUCLEOTIDE SEQUENCE [LARGE SCALE GENOMIC DNA]</scope>
    <source>
        <strain evidence="9 10">PL 12/M</strain>
    </source>
</reference>
<evidence type="ECO:0000313" key="10">
    <source>
        <dbReference type="Proteomes" id="UP000199259"/>
    </source>
</evidence>
<evidence type="ECO:0000256" key="1">
    <source>
        <dbReference type="ARBA" id="ARBA00005211"/>
    </source>
</evidence>
<evidence type="ECO:0000256" key="4">
    <source>
        <dbReference type="ARBA" id="ARBA00022553"/>
    </source>
</evidence>
<keyword evidence="10" id="KW-1185">Reference proteome</keyword>
<keyword evidence="4" id="KW-0597">Phosphoprotein</keyword>
<evidence type="ECO:0000256" key="5">
    <source>
        <dbReference type="ARBA" id="ARBA00022598"/>
    </source>
</evidence>
<name>A0A7Z7AWY3_9EURY</name>
<dbReference type="CDD" id="cd05913">
    <property type="entry name" value="PaaK"/>
    <property type="match status" value="1"/>
</dbReference>
<evidence type="ECO:0000313" key="9">
    <source>
        <dbReference type="EMBL" id="SDF92667.1"/>
    </source>
</evidence>